<keyword evidence="2 4" id="KW-0597">Phosphoprotein</keyword>
<dbReference type="RefSeq" id="WP_207669703.1">
    <property type="nucleotide sequence ID" value="NZ_SLWV01000028.1"/>
</dbReference>
<evidence type="ECO:0000313" key="6">
    <source>
        <dbReference type="EMBL" id="TCO70012.1"/>
    </source>
</evidence>
<dbReference type="Pfam" id="PF08664">
    <property type="entry name" value="YcbB"/>
    <property type="match status" value="1"/>
</dbReference>
<keyword evidence="7" id="KW-1185">Reference proteome</keyword>
<evidence type="ECO:0000256" key="2">
    <source>
        <dbReference type="ARBA" id="ARBA00022553"/>
    </source>
</evidence>
<dbReference type="InterPro" id="IPR011006">
    <property type="entry name" value="CheY-like_superfamily"/>
</dbReference>
<feature type="modified residue" description="4-aspartylphosphate" evidence="4">
    <location>
        <position position="55"/>
    </location>
</feature>
<dbReference type="Proteomes" id="UP000294919">
    <property type="component" value="Unassembled WGS sequence"/>
</dbReference>
<evidence type="ECO:0000313" key="7">
    <source>
        <dbReference type="Proteomes" id="UP000294919"/>
    </source>
</evidence>
<proteinExistence type="predicted"/>
<evidence type="ECO:0000259" key="5">
    <source>
        <dbReference type="PROSITE" id="PS50110"/>
    </source>
</evidence>
<dbReference type="PANTHER" id="PTHR44591">
    <property type="entry name" value="STRESS RESPONSE REGULATOR PROTEIN 1"/>
    <property type="match status" value="1"/>
</dbReference>
<dbReference type="SUPFAM" id="SSF52172">
    <property type="entry name" value="CheY-like"/>
    <property type="match status" value="1"/>
</dbReference>
<dbReference type="InterPro" id="IPR050595">
    <property type="entry name" value="Bact_response_regulator"/>
</dbReference>
<dbReference type="AlphaFoldDB" id="A0A4R2KCL2"/>
<organism evidence="6 7">
    <name type="scientific">Marinisporobacter balticus</name>
    <dbReference type="NCBI Taxonomy" id="2018667"/>
    <lineage>
        <taxon>Bacteria</taxon>
        <taxon>Bacillati</taxon>
        <taxon>Bacillota</taxon>
        <taxon>Clostridia</taxon>
        <taxon>Peptostreptococcales</taxon>
        <taxon>Thermotaleaceae</taxon>
        <taxon>Marinisporobacter</taxon>
    </lineage>
</organism>
<dbReference type="Gene3D" id="3.40.50.2300">
    <property type="match status" value="1"/>
</dbReference>
<evidence type="ECO:0000256" key="4">
    <source>
        <dbReference type="PROSITE-ProRule" id="PRU00169"/>
    </source>
</evidence>
<accession>A0A4R2KCL2</accession>
<comment type="caution">
    <text evidence="6">The sequence shown here is derived from an EMBL/GenBank/DDBJ whole genome shotgun (WGS) entry which is preliminary data.</text>
</comment>
<gene>
    <name evidence="6" type="ORF">EV214_1287</name>
</gene>
<feature type="domain" description="Response regulatory" evidence="5">
    <location>
        <begin position="4"/>
        <end position="119"/>
    </location>
</feature>
<evidence type="ECO:0000256" key="1">
    <source>
        <dbReference type="ARBA" id="ARBA00018672"/>
    </source>
</evidence>
<dbReference type="PROSITE" id="PS50110">
    <property type="entry name" value="RESPONSE_REGULATORY"/>
    <property type="match status" value="1"/>
</dbReference>
<dbReference type="Pfam" id="PF00072">
    <property type="entry name" value="Response_reg"/>
    <property type="match status" value="1"/>
</dbReference>
<reference evidence="6 7" key="1">
    <citation type="submission" date="2019-03" db="EMBL/GenBank/DDBJ databases">
        <title>Genomic Encyclopedia of Type Strains, Phase IV (KMG-IV): sequencing the most valuable type-strain genomes for metagenomic binning, comparative biology and taxonomic classification.</title>
        <authorList>
            <person name="Goeker M."/>
        </authorList>
    </citation>
    <scope>NUCLEOTIDE SEQUENCE [LARGE SCALE GENOMIC DNA]</scope>
    <source>
        <strain evidence="6 7">DSM 102940</strain>
    </source>
</reference>
<name>A0A4R2KCL2_9FIRM</name>
<dbReference type="EMBL" id="SLWV01000028">
    <property type="protein sequence ID" value="TCO70012.1"/>
    <property type="molecule type" value="Genomic_DNA"/>
</dbReference>
<dbReference type="GO" id="GO:0000160">
    <property type="term" value="P:phosphorelay signal transduction system"/>
    <property type="evidence" value="ECO:0007669"/>
    <property type="project" value="InterPro"/>
</dbReference>
<comment type="function">
    <text evidence="3">May play the central regulatory role in sporulation. It may be an element of the effector pathway responsible for the activation of sporulation genes in response to nutritional stress. Spo0A may act in concert with spo0H (a sigma factor) to control the expression of some genes that are critical to the sporulation process.</text>
</comment>
<sequence>MMSSIYIVDDDLSIVNILKDIIEKNFDGCLLGSAVCGKDAMKEIIDLKPEIVLLDYLLPDKDGLEIIRGIRAVYTPVIVMISEVSDKRMIAKAYKEKIEFFINKPINVIEILSVIEKVNEYLMMKKTIHQFENAISSIKKISDFKKDDGQDLLYKLKKLYGKLGIIGSSGCDELIKAVCFAKSRKGHYNLAEVYKSIVIDPNDENQIYAVEKRIRRIVVRAFKIMAALGVEDPMHFTFENYGSQLFDFVELRKEMKYIRGEWSKQGKINVKQFIESSILLTTD</sequence>
<dbReference type="InterPro" id="IPR013972">
    <property type="entry name" value="YcbB"/>
</dbReference>
<dbReference type="SMART" id="SM00448">
    <property type="entry name" value="REC"/>
    <property type="match status" value="1"/>
</dbReference>
<protein>
    <recommendedName>
        <fullName evidence="1">Stage 0 sporulation protein A homolog</fullName>
    </recommendedName>
</protein>
<dbReference type="PANTHER" id="PTHR44591:SF3">
    <property type="entry name" value="RESPONSE REGULATORY DOMAIN-CONTAINING PROTEIN"/>
    <property type="match status" value="1"/>
</dbReference>
<dbReference type="InterPro" id="IPR001789">
    <property type="entry name" value="Sig_transdc_resp-reg_receiver"/>
</dbReference>
<evidence type="ECO:0000256" key="3">
    <source>
        <dbReference type="ARBA" id="ARBA00024867"/>
    </source>
</evidence>